<evidence type="ECO:0000313" key="3">
    <source>
        <dbReference type="Proteomes" id="UP000184147"/>
    </source>
</evidence>
<accession>A0A1M4XZT1</accession>
<dbReference type="RefSeq" id="WP_073361629.1">
    <property type="nucleotide sequence ID" value="NZ_FQVQ01000002.1"/>
</dbReference>
<sequence>MWRIGHRGASGYAPENTLISFEKALALGVEGIELDVRVSLDQQAMVIHDATLDRTTAASGWVKDYHSADLQQMGIPTLEAVYNLVAHRCLLNIEIKEKAALQPVLHFLEQGVKAHTFANAKCILSAFDWHILETLRDLHPPYRLGVLTEESLEAAIQFAQKIGAFSLHPDHKLLTFEAVKSIQQHGIKIIPWTVNDPERIHTLKAWQVDGIISDFPDRL</sequence>
<dbReference type="Pfam" id="PF03009">
    <property type="entry name" value="GDPD"/>
    <property type="match status" value="1"/>
</dbReference>
<dbReference type="EMBL" id="FQVQ01000002">
    <property type="protein sequence ID" value="SHE98846.1"/>
    <property type="molecule type" value="Genomic_DNA"/>
</dbReference>
<dbReference type="PANTHER" id="PTHR46211:SF14">
    <property type="entry name" value="GLYCEROPHOSPHODIESTER PHOSPHODIESTERASE"/>
    <property type="match status" value="1"/>
</dbReference>
<dbReference type="InterPro" id="IPR017946">
    <property type="entry name" value="PLC-like_Pdiesterase_TIM-brl"/>
</dbReference>
<dbReference type="AlphaFoldDB" id="A0A1M4XZT1"/>
<dbReference type="PROSITE" id="PS51704">
    <property type="entry name" value="GP_PDE"/>
    <property type="match status" value="1"/>
</dbReference>
<dbReference type="GO" id="GO:0006629">
    <property type="term" value="P:lipid metabolic process"/>
    <property type="evidence" value="ECO:0007669"/>
    <property type="project" value="InterPro"/>
</dbReference>
<dbReference type="Gene3D" id="3.20.20.190">
    <property type="entry name" value="Phosphatidylinositol (PI) phosphodiesterase"/>
    <property type="match status" value="1"/>
</dbReference>
<evidence type="ECO:0000259" key="1">
    <source>
        <dbReference type="PROSITE" id="PS51704"/>
    </source>
</evidence>
<protein>
    <submittedName>
        <fullName evidence="2">Glycerophosphoryl diester phosphodiesterase</fullName>
    </submittedName>
</protein>
<gene>
    <name evidence="2" type="ORF">SAMN05444377_102236</name>
</gene>
<feature type="domain" description="GP-PDE" evidence="1">
    <location>
        <begin position="1"/>
        <end position="219"/>
    </location>
</feature>
<name>A0A1M4XZT1_9FLAO</name>
<dbReference type="STRING" id="1124188.SAMN05444377_102236"/>
<dbReference type="SUPFAM" id="SSF51695">
    <property type="entry name" value="PLC-like phosphodiesterases"/>
    <property type="match status" value="1"/>
</dbReference>
<keyword evidence="3" id="KW-1185">Reference proteome</keyword>
<dbReference type="InterPro" id="IPR030395">
    <property type="entry name" value="GP_PDE_dom"/>
</dbReference>
<dbReference type="GO" id="GO:0008081">
    <property type="term" value="F:phosphoric diester hydrolase activity"/>
    <property type="evidence" value="ECO:0007669"/>
    <property type="project" value="InterPro"/>
</dbReference>
<dbReference type="OrthoDB" id="384721at2"/>
<reference evidence="2 3" key="1">
    <citation type="submission" date="2016-11" db="EMBL/GenBank/DDBJ databases">
        <authorList>
            <person name="Jaros S."/>
            <person name="Januszkiewicz K."/>
            <person name="Wedrychowicz H."/>
        </authorList>
    </citation>
    <scope>NUCLEOTIDE SEQUENCE [LARGE SCALE GENOMIC DNA]</scope>
    <source>
        <strain evidence="2 3">DSM 25660</strain>
    </source>
</reference>
<organism evidence="2 3">
    <name type="scientific">Flavobacterium fontis</name>
    <dbReference type="NCBI Taxonomy" id="1124188"/>
    <lineage>
        <taxon>Bacteria</taxon>
        <taxon>Pseudomonadati</taxon>
        <taxon>Bacteroidota</taxon>
        <taxon>Flavobacteriia</taxon>
        <taxon>Flavobacteriales</taxon>
        <taxon>Flavobacteriaceae</taxon>
        <taxon>Flavobacterium</taxon>
    </lineage>
</organism>
<dbReference type="Proteomes" id="UP000184147">
    <property type="component" value="Unassembled WGS sequence"/>
</dbReference>
<proteinExistence type="predicted"/>
<evidence type="ECO:0000313" key="2">
    <source>
        <dbReference type="EMBL" id="SHE98846.1"/>
    </source>
</evidence>
<dbReference type="PANTHER" id="PTHR46211">
    <property type="entry name" value="GLYCEROPHOSPHORYL DIESTER PHOSPHODIESTERASE"/>
    <property type="match status" value="1"/>
</dbReference>